<evidence type="ECO:0000313" key="2">
    <source>
        <dbReference type="Proteomes" id="UP000011761"/>
    </source>
</evidence>
<sequence>MVVPTLRLLATVLDRESALRLNLTQAKIVQGSGPNMSNPPDRRFQHTLRTNGSVPLLASWMCRPHEARLLKEWSLTHTSNDFTPPDYQKSAVENYLAHRNDKSTPYCTANANASNIGENGGLCDIAERG</sequence>
<gene>
    <name evidence="1" type="ORF">BAUCODRAFT_24457</name>
</gene>
<protein>
    <submittedName>
        <fullName evidence="1">Uncharacterized protein</fullName>
    </submittedName>
</protein>
<dbReference type="HOGENOM" id="CLU_1948447_0_0_1"/>
<dbReference type="KEGG" id="bcom:BAUCODRAFT_24457"/>
<name>M2NC49_BAUPA</name>
<accession>M2NC49</accession>
<keyword evidence="2" id="KW-1185">Reference proteome</keyword>
<dbReference type="AlphaFoldDB" id="M2NC49"/>
<dbReference type="Proteomes" id="UP000011761">
    <property type="component" value="Unassembled WGS sequence"/>
</dbReference>
<proteinExistence type="predicted"/>
<dbReference type="RefSeq" id="XP_007676008.1">
    <property type="nucleotide sequence ID" value="XM_007677818.1"/>
</dbReference>
<reference evidence="1 2" key="1">
    <citation type="journal article" date="2012" name="PLoS Pathog.">
        <title>Diverse lifestyles and strategies of plant pathogenesis encoded in the genomes of eighteen Dothideomycetes fungi.</title>
        <authorList>
            <person name="Ohm R.A."/>
            <person name="Feau N."/>
            <person name="Henrissat B."/>
            <person name="Schoch C.L."/>
            <person name="Horwitz B.A."/>
            <person name="Barry K.W."/>
            <person name="Condon B.J."/>
            <person name="Copeland A.C."/>
            <person name="Dhillon B."/>
            <person name="Glaser F."/>
            <person name="Hesse C.N."/>
            <person name="Kosti I."/>
            <person name="LaButti K."/>
            <person name="Lindquist E.A."/>
            <person name="Lucas S."/>
            <person name="Salamov A.A."/>
            <person name="Bradshaw R.E."/>
            <person name="Ciuffetti L."/>
            <person name="Hamelin R.C."/>
            <person name="Kema G.H.J."/>
            <person name="Lawrence C."/>
            <person name="Scott J.A."/>
            <person name="Spatafora J.W."/>
            <person name="Turgeon B.G."/>
            <person name="de Wit P.J.G.M."/>
            <person name="Zhong S."/>
            <person name="Goodwin S.B."/>
            <person name="Grigoriev I.V."/>
        </authorList>
    </citation>
    <scope>NUCLEOTIDE SEQUENCE [LARGE SCALE GENOMIC DNA]</scope>
    <source>
        <strain evidence="1 2">UAMH 10762</strain>
    </source>
</reference>
<organism evidence="1 2">
    <name type="scientific">Baudoinia panamericana (strain UAMH 10762)</name>
    <name type="common">Angels' share fungus</name>
    <name type="synonym">Baudoinia compniacensis (strain UAMH 10762)</name>
    <dbReference type="NCBI Taxonomy" id="717646"/>
    <lineage>
        <taxon>Eukaryota</taxon>
        <taxon>Fungi</taxon>
        <taxon>Dikarya</taxon>
        <taxon>Ascomycota</taxon>
        <taxon>Pezizomycotina</taxon>
        <taxon>Dothideomycetes</taxon>
        <taxon>Dothideomycetidae</taxon>
        <taxon>Mycosphaerellales</taxon>
        <taxon>Teratosphaeriaceae</taxon>
        <taxon>Baudoinia</taxon>
    </lineage>
</organism>
<evidence type="ECO:0000313" key="1">
    <source>
        <dbReference type="EMBL" id="EMC96749.1"/>
    </source>
</evidence>
<dbReference type="EMBL" id="KB445555">
    <property type="protein sequence ID" value="EMC96749.1"/>
    <property type="molecule type" value="Genomic_DNA"/>
</dbReference>
<dbReference type="GeneID" id="19110178"/>